<sequence length="80" mass="9414">MLPRSPHLVCLLAWPKFCTRRRQWMAENCQTSCGSCNMNEAQLCASVARQSRRVRRDTKFWLKEPESDDAVDDFMLDYGR</sequence>
<organism evidence="2">
    <name type="scientific">Caenorhabditis remanei</name>
    <name type="common">Caenorhabditis vulgaris</name>
    <dbReference type="NCBI Taxonomy" id="31234"/>
    <lineage>
        <taxon>Eukaryota</taxon>
        <taxon>Metazoa</taxon>
        <taxon>Ecdysozoa</taxon>
        <taxon>Nematoda</taxon>
        <taxon>Chromadorea</taxon>
        <taxon>Rhabditida</taxon>
        <taxon>Rhabditina</taxon>
        <taxon>Rhabditomorpha</taxon>
        <taxon>Rhabditoidea</taxon>
        <taxon>Rhabditidae</taxon>
        <taxon>Peloderinae</taxon>
        <taxon>Caenorhabditis</taxon>
    </lineage>
</organism>
<proteinExistence type="predicted"/>
<dbReference type="Proteomes" id="UP000008281">
    <property type="component" value="Unassembled WGS sequence"/>
</dbReference>
<gene>
    <name evidence="1" type="ORF">CRE_22070</name>
</gene>
<dbReference type="Pfam" id="PF01549">
    <property type="entry name" value="ShK"/>
    <property type="match status" value="1"/>
</dbReference>
<dbReference type="EMBL" id="DS268559">
    <property type="protein sequence ID" value="EFO89971.1"/>
    <property type="molecule type" value="Genomic_DNA"/>
</dbReference>
<accession>E3N8U6</accession>
<evidence type="ECO:0000313" key="1">
    <source>
        <dbReference type="EMBL" id="EFO89971.1"/>
    </source>
</evidence>
<evidence type="ECO:0000313" key="2">
    <source>
        <dbReference type="Proteomes" id="UP000008281"/>
    </source>
</evidence>
<dbReference type="AlphaFoldDB" id="E3N8U6"/>
<protein>
    <submittedName>
        <fullName evidence="1">Uncharacterized protein</fullName>
    </submittedName>
</protein>
<name>E3N8U6_CAERE</name>
<dbReference type="InterPro" id="IPR003582">
    <property type="entry name" value="ShKT_dom"/>
</dbReference>
<keyword evidence="2" id="KW-1185">Reference proteome</keyword>
<dbReference type="STRING" id="31234.E3N8U6"/>
<dbReference type="HOGENOM" id="CLU_2592049_0_0_1"/>
<reference evidence="1" key="1">
    <citation type="submission" date="2007-07" db="EMBL/GenBank/DDBJ databases">
        <title>PCAP assembly of the Caenorhabditis remanei genome.</title>
        <authorList>
            <consortium name="The Caenorhabditis remanei Sequencing Consortium"/>
            <person name="Wilson R.K."/>
        </authorList>
    </citation>
    <scope>NUCLEOTIDE SEQUENCE [LARGE SCALE GENOMIC DNA]</scope>
    <source>
        <strain evidence="1">PB4641</strain>
    </source>
</reference>